<dbReference type="AlphaFoldDB" id="A0A9N8JPS9"/>
<comment type="catalytic activity">
    <reaction evidence="6">
        <text>a hydroperoxide + [thioredoxin]-dithiol = an alcohol + [thioredoxin]-disulfide + H2O</text>
        <dbReference type="Rhea" id="RHEA:62620"/>
        <dbReference type="Rhea" id="RHEA-COMP:10698"/>
        <dbReference type="Rhea" id="RHEA-COMP:10700"/>
        <dbReference type="ChEBI" id="CHEBI:15377"/>
        <dbReference type="ChEBI" id="CHEBI:29950"/>
        <dbReference type="ChEBI" id="CHEBI:30879"/>
        <dbReference type="ChEBI" id="CHEBI:35924"/>
        <dbReference type="ChEBI" id="CHEBI:50058"/>
        <dbReference type="EC" id="1.11.1.24"/>
    </reaction>
</comment>
<evidence type="ECO:0000256" key="4">
    <source>
        <dbReference type="ARBA" id="ARBA00023002"/>
    </source>
</evidence>
<dbReference type="CDD" id="cd00340">
    <property type="entry name" value="GSH_Peroxidase"/>
    <property type="match status" value="1"/>
</dbReference>
<comment type="caution">
    <text evidence="9">The sequence shown here is derived from an EMBL/GenBank/DDBJ whole genome shotgun (WGS) entry which is preliminary data.</text>
</comment>
<gene>
    <name evidence="9" type="ORF">AWRI4233_LOCUS3545</name>
</gene>
<dbReference type="PIRSF" id="PIRSF000303">
    <property type="entry name" value="Glutathion_perox"/>
    <property type="match status" value="1"/>
</dbReference>
<evidence type="ECO:0000256" key="1">
    <source>
        <dbReference type="ARBA" id="ARBA00006926"/>
    </source>
</evidence>
<evidence type="ECO:0000256" key="2">
    <source>
        <dbReference type="ARBA" id="ARBA00022559"/>
    </source>
</evidence>
<evidence type="ECO:0000256" key="8">
    <source>
        <dbReference type="RuleBase" id="RU000499"/>
    </source>
</evidence>
<dbReference type="PANTHER" id="PTHR11592:SF78">
    <property type="entry name" value="GLUTATHIONE PEROXIDASE"/>
    <property type="match status" value="1"/>
</dbReference>
<keyword evidence="2 8" id="KW-0575">Peroxidase</keyword>
<evidence type="ECO:0000256" key="3">
    <source>
        <dbReference type="ARBA" id="ARBA00022862"/>
    </source>
</evidence>
<feature type="non-terminal residue" evidence="9">
    <location>
        <position position="190"/>
    </location>
</feature>
<dbReference type="GO" id="GO:0034599">
    <property type="term" value="P:cellular response to oxidative stress"/>
    <property type="evidence" value="ECO:0007669"/>
    <property type="project" value="TreeGrafter"/>
</dbReference>
<evidence type="ECO:0000313" key="9">
    <source>
        <dbReference type="EMBL" id="CAD0091905.1"/>
    </source>
</evidence>
<keyword evidence="5" id="KW-0676">Redox-active center</keyword>
<evidence type="ECO:0000256" key="5">
    <source>
        <dbReference type="ARBA" id="ARBA00023284"/>
    </source>
</evidence>
<reference evidence="9" key="1">
    <citation type="submission" date="2020-06" db="EMBL/GenBank/DDBJ databases">
        <authorList>
            <person name="Onetto C."/>
        </authorList>
    </citation>
    <scope>NUCLEOTIDE SEQUENCE</scope>
</reference>
<comment type="similarity">
    <text evidence="1 8">Belongs to the glutathione peroxidase family.</text>
</comment>
<dbReference type="EMBL" id="CAIJEO010000004">
    <property type="protein sequence ID" value="CAD0091905.1"/>
    <property type="molecule type" value="Genomic_DNA"/>
</dbReference>
<evidence type="ECO:0000313" key="10">
    <source>
        <dbReference type="Proteomes" id="UP000714618"/>
    </source>
</evidence>
<name>A0A9N8JPS9_9PEZI</name>
<dbReference type="GO" id="GO:0140824">
    <property type="term" value="F:thioredoxin-dependent peroxiredoxin activity"/>
    <property type="evidence" value="ECO:0007669"/>
    <property type="project" value="UniProtKB-EC"/>
</dbReference>
<keyword evidence="10" id="KW-1185">Reference proteome</keyword>
<feature type="active site" evidence="7">
    <location>
        <position position="62"/>
    </location>
</feature>
<keyword evidence="3" id="KW-0049">Antioxidant</keyword>
<accession>A0A9N8JPS9</accession>
<organism evidence="9 10">
    <name type="scientific">Aureobasidium mustum</name>
    <dbReference type="NCBI Taxonomy" id="2773714"/>
    <lineage>
        <taxon>Eukaryota</taxon>
        <taxon>Fungi</taxon>
        <taxon>Dikarya</taxon>
        <taxon>Ascomycota</taxon>
        <taxon>Pezizomycotina</taxon>
        <taxon>Dothideomycetes</taxon>
        <taxon>Dothideomycetidae</taxon>
        <taxon>Dothideales</taxon>
        <taxon>Saccotheciaceae</taxon>
        <taxon>Aureobasidium</taxon>
    </lineage>
</organism>
<dbReference type="Gene3D" id="3.40.30.10">
    <property type="entry name" value="Glutaredoxin"/>
    <property type="match status" value="1"/>
</dbReference>
<evidence type="ECO:0000256" key="7">
    <source>
        <dbReference type="PIRSR" id="PIRSR000303-1"/>
    </source>
</evidence>
<sequence length="190" mass="21798">DKEHINPQLISLEIGHLSIRTSSHFTDMAFYDFKPLDKRGREFDLSKYRNKVVIVVNTASKCTFTSQFAELETLYRDLKAKHSDDIEFIAFPCDQFGHGDPEANENIQTFCAVNYGVSFPVLGKTDVNGEKAAPLYQWMKNEMPGLMGIRRVKWNFEKFVIDRNGKVVRRYASTSKPESLKPVILKALQD</sequence>
<dbReference type="InterPro" id="IPR036249">
    <property type="entry name" value="Thioredoxin-like_sf"/>
</dbReference>
<evidence type="ECO:0000256" key="6">
    <source>
        <dbReference type="ARBA" id="ARBA00049091"/>
    </source>
</evidence>
<keyword evidence="4 8" id="KW-0560">Oxidoreductase</keyword>
<dbReference type="SUPFAM" id="SSF52833">
    <property type="entry name" value="Thioredoxin-like"/>
    <property type="match status" value="1"/>
</dbReference>
<proteinExistence type="inferred from homology"/>
<dbReference type="Proteomes" id="UP000714618">
    <property type="component" value="Unassembled WGS sequence"/>
</dbReference>
<dbReference type="FunFam" id="3.40.30.10:FF:000010">
    <property type="entry name" value="Glutathione peroxidase"/>
    <property type="match status" value="1"/>
</dbReference>
<dbReference type="InterPro" id="IPR000889">
    <property type="entry name" value="Glutathione_peroxidase"/>
</dbReference>
<dbReference type="PROSITE" id="PS51355">
    <property type="entry name" value="GLUTATHIONE_PEROXID_3"/>
    <property type="match status" value="1"/>
</dbReference>
<protein>
    <recommendedName>
        <fullName evidence="8">Glutathione peroxidase</fullName>
    </recommendedName>
</protein>
<dbReference type="Pfam" id="PF00255">
    <property type="entry name" value="GSHPx"/>
    <property type="match status" value="1"/>
</dbReference>
<dbReference type="OrthoDB" id="446890at2759"/>
<dbReference type="PRINTS" id="PR01011">
    <property type="entry name" value="GLUTPROXDASE"/>
</dbReference>
<dbReference type="PANTHER" id="PTHR11592">
    <property type="entry name" value="GLUTATHIONE PEROXIDASE"/>
    <property type="match status" value="1"/>
</dbReference>